<comment type="caution">
    <text evidence="2">The sequence shown here is derived from an EMBL/GenBank/DDBJ whole genome shotgun (WGS) entry which is preliminary data.</text>
</comment>
<feature type="region of interest" description="Disordered" evidence="1">
    <location>
        <begin position="18"/>
        <end position="161"/>
    </location>
</feature>
<accession>A0ABX1R2T0</accession>
<protein>
    <recommendedName>
        <fullName evidence="4">Catalase</fullName>
    </recommendedName>
</protein>
<sequence length="278" mass="29500">MNIVTPTPTNVVFTTANVNTEAARRDNLSKETIPAASSADQGNNNKGLGSDSDRARSPGQTAGPLVYEKPQIQPQVSEALARQEEASAGNEQQQDAASGESAGKESAEDKQKQQAEEQKLKQLKDRDAEVRRHEEAHASVGGQYAGSPQYEYEEGPDGKRYAVGGEVSIDISEAATPEKTIQKMEQVRAAALAPEQPSQQDLKVAAEAQQKSAEAKAELTKENAQSSPIAGINATLAATAPSSLVNSQEDNLAVRTGVIQQFYQNISSPRNPGFAANA</sequence>
<dbReference type="EMBL" id="JAATNW010000006">
    <property type="protein sequence ID" value="NMH60750.1"/>
    <property type="molecule type" value="Genomic_DNA"/>
</dbReference>
<proteinExistence type="predicted"/>
<evidence type="ECO:0000313" key="3">
    <source>
        <dbReference type="Proteomes" id="UP000709336"/>
    </source>
</evidence>
<dbReference type="InterPro" id="IPR021973">
    <property type="entry name" value="SprA-related"/>
</dbReference>
<evidence type="ECO:0008006" key="4">
    <source>
        <dbReference type="Google" id="ProtNLM"/>
    </source>
</evidence>
<feature type="compositionally biased region" description="Basic and acidic residues" evidence="1">
    <location>
        <begin position="102"/>
        <end position="137"/>
    </location>
</feature>
<feature type="region of interest" description="Disordered" evidence="1">
    <location>
        <begin position="192"/>
        <end position="226"/>
    </location>
</feature>
<organism evidence="2 3">
    <name type="scientific">Alteromonas ponticola</name>
    <dbReference type="NCBI Taxonomy" id="2720613"/>
    <lineage>
        <taxon>Bacteria</taxon>
        <taxon>Pseudomonadati</taxon>
        <taxon>Pseudomonadota</taxon>
        <taxon>Gammaproteobacteria</taxon>
        <taxon>Alteromonadales</taxon>
        <taxon>Alteromonadaceae</taxon>
        <taxon>Alteromonas/Salinimonas group</taxon>
        <taxon>Alteromonas</taxon>
    </lineage>
</organism>
<reference evidence="2 3" key="1">
    <citation type="submission" date="2020-03" db="EMBL/GenBank/DDBJ databases">
        <title>Alteromonas ponticola sp. nov., isolated from seawater.</title>
        <authorList>
            <person name="Yoon J.-H."/>
            <person name="Kim Y.-O."/>
        </authorList>
    </citation>
    <scope>NUCLEOTIDE SEQUENCE [LARGE SCALE GENOMIC DNA]</scope>
    <source>
        <strain evidence="2 3">MYP5</strain>
    </source>
</reference>
<name>A0ABX1R2T0_9ALTE</name>
<keyword evidence="3" id="KW-1185">Reference proteome</keyword>
<evidence type="ECO:0000313" key="2">
    <source>
        <dbReference type="EMBL" id="NMH60750.1"/>
    </source>
</evidence>
<dbReference type="RefSeq" id="WP_169211307.1">
    <property type="nucleotide sequence ID" value="NZ_JAATNW010000006.1"/>
</dbReference>
<gene>
    <name evidence="2" type="ORF">HCJ96_12000</name>
</gene>
<dbReference type="Proteomes" id="UP000709336">
    <property type="component" value="Unassembled WGS sequence"/>
</dbReference>
<dbReference type="Pfam" id="PF12118">
    <property type="entry name" value="SprA-related"/>
    <property type="match status" value="1"/>
</dbReference>
<evidence type="ECO:0000256" key="1">
    <source>
        <dbReference type="SAM" id="MobiDB-lite"/>
    </source>
</evidence>
<feature type="compositionally biased region" description="Polar residues" evidence="1">
    <location>
        <begin position="38"/>
        <end position="47"/>
    </location>
</feature>